<comment type="caution">
    <text evidence="1">The sequence shown here is derived from an EMBL/GenBank/DDBJ whole genome shotgun (WGS) entry which is preliminary data.</text>
</comment>
<gene>
    <name evidence="1" type="ORF">C1Y40_01241</name>
</gene>
<name>A0A2S8BPI3_9MYCO</name>
<proteinExistence type="predicted"/>
<reference evidence="1 2" key="1">
    <citation type="journal article" date="2017" name="Int. J. Syst. Evol. Microbiol.">
        <title>Mycobacterium talmoniae sp. nov., a slowly growing mycobacterium isolated from human respiratory samples.</title>
        <authorList>
            <person name="Davidson R.M."/>
            <person name="DeGroote M.A."/>
            <person name="Marola J.L."/>
            <person name="Buss S."/>
            <person name="Jones V."/>
            <person name="McNeil M.R."/>
            <person name="Freifeld A.G."/>
            <person name="Elaine Epperson L."/>
            <person name="Hasan N.A."/>
            <person name="Jackson M."/>
            <person name="Iwen P.C."/>
            <person name="Salfinger M."/>
            <person name="Strong M."/>
        </authorList>
    </citation>
    <scope>NUCLEOTIDE SEQUENCE [LARGE SCALE GENOMIC DNA]</scope>
    <source>
        <strain evidence="1 2">ATCC BAA-2683</strain>
    </source>
</reference>
<sequence length="142" mass="14704">MWSRSHGFICRVSGVCASGTSFTKSVSSRLSTTAARLARNASPTLPLTVSTLSTRPCSEPYSAIHLVAVFSPTPGMPGRLSLGSPRSAAKSGYCAGVSPYFSTTASGVNRVSSLTPLRGYSTVTSSLTSCSESRSPVTTSTR</sequence>
<evidence type="ECO:0000313" key="2">
    <source>
        <dbReference type="Proteomes" id="UP000238296"/>
    </source>
</evidence>
<accession>A0A2S8BPI3</accession>
<dbReference type="AlphaFoldDB" id="A0A2S8BPI3"/>
<protein>
    <submittedName>
        <fullName evidence="1">Uncharacterized protein</fullName>
    </submittedName>
</protein>
<dbReference type="EMBL" id="PPEA01000174">
    <property type="protein sequence ID" value="PQM48551.1"/>
    <property type="molecule type" value="Genomic_DNA"/>
</dbReference>
<organism evidence="1 2">
    <name type="scientific">Mycobacterium talmoniae</name>
    <dbReference type="NCBI Taxonomy" id="1858794"/>
    <lineage>
        <taxon>Bacteria</taxon>
        <taxon>Bacillati</taxon>
        <taxon>Actinomycetota</taxon>
        <taxon>Actinomycetes</taxon>
        <taxon>Mycobacteriales</taxon>
        <taxon>Mycobacteriaceae</taxon>
        <taxon>Mycobacterium</taxon>
    </lineage>
</organism>
<evidence type="ECO:0000313" key="1">
    <source>
        <dbReference type="EMBL" id="PQM48551.1"/>
    </source>
</evidence>
<dbReference type="Proteomes" id="UP000238296">
    <property type="component" value="Unassembled WGS sequence"/>
</dbReference>